<protein>
    <submittedName>
        <fullName evidence="2">COG3179 Predicted chitinase</fullName>
    </submittedName>
</protein>
<evidence type="ECO:0000313" key="2">
    <source>
        <dbReference type="EMBL" id="CAB4151880.1"/>
    </source>
</evidence>
<dbReference type="Gene3D" id="1.10.530.10">
    <property type="match status" value="1"/>
</dbReference>
<dbReference type="GO" id="GO:0016998">
    <property type="term" value="P:cell wall macromolecule catabolic process"/>
    <property type="evidence" value="ECO:0007669"/>
    <property type="project" value="InterPro"/>
</dbReference>
<dbReference type="Pfam" id="PF00182">
    <property type="entry name" value="Glyco_hydro_19"/>
    <property type="match status" value="1"/>
</dbReference>
<accession>A0A6J5N3H9</accession>
<proteinExistence type="predicted"/>
<dbReference type="SUPFAM" id="SSF53955">
    <property type="entry name" value="Lysozyme-like"/>
    <property type="match status" value="1"/>
</dbReference>
<dbReference type="PANTHER" id="PTHR34408:SF1">
    <property type="entry name" value="GLYCOSYL HYDROLASE FAMILY 19 DOMAIN-CONTAINING PROTEIN HI_1415"/>
    <property type="match status" value="1"/>
</dbReference>
<dbReference type="EMBL" id="LR796556">
    <property type="protein sequence ID" value="CAB4151880.1"/>
    <property type="molecule type" value="Genomic_DNA"/>
</dbReference>
<organism evidence="2">
    <name type="scientific">uncultured Caudovirales phage</name>
    <dbReference type="NCBI Taxonomy" id="2100421"/>
    <lineage>
        <taxon>Viruses</taxon>
        <taxon>Duplodnaviria</taxon>
        <taxon>Heunggongvirae</taxon>
        <taxon>Uroviricota</taxon>
        <taxon>Caudoviricetes</taxon>
        <taxon>Peduoviridae</taxon>
        <taxon>Maltschvirus</taxon>
        <taxon>Maltschvirus maltsch</taxon>
    </lineage>
</organism>
<dbReference type="InterPro" id="IPR000726">
    <property type="entry name" value="Glyco_hydro_19_cat"/>
</dbReference>
<dbReference type="PANTHER" id="PTHR34408">
    <property type="entry name" value="FAMILY PROTEIN, PUTATIVE-RELATED"/>
    <property type="match status" value="1"/>
</dbReference>
<name>A0A6J5N3H9_9CAUD</name>
<evidence type="ECO:0000259" key="1">
    <source>
        <dbReference type="Pfam" id="PF00182"/>
    </source>
</evidence>
<reference evidence="2" key="1">
    <citation type="submission" date="2020-04" db="EMBL/GenBank/DDBJ databases">
        <authorList>
            <person name="Chiriac C."/>
            <person name="Salcher M."/>
            <person name="Ghai R."/>
            <person name="Kavagutti S V."/>
        </authorList>
    </citation>
    <scope>NUCLEOTIDE SEQUENCE</scope>
</reference>
<gene>
    <name evidence="2" type="ORF">UFOVP599_39</name>
</gene>
<feature type="domain" description="Glycoside hydrolase family 19 catalytic" evidence="1">
    <location>
        <begin position="104"/>
        <end position="155"/>
    </location>
</feature>
<dbReference type="InterPro" id="IPR023346">
    <property type="entry name" value="Lysozyme-like_dom_sf"/>
</dbReference>
<sequence length="198" mass="22189">MTNEQLKALGIDAKWLEPLNKTFEKYEINTPLRQAAFIGQCGHESNSFKTLEENLNYSAKGLMATWPSRFHEIDIAEKFERNPEMIANKVYGGRADLGNTEDGDGWRFHGRGLIQLTGRTNYTVCGLALGKPFAEHPELVLEPENAALSAGWFWNKRGLNSVADDQAWELLTKRINGGLNGLQDRIDKTHKAMDILGA</sequence>
<dbReference type="GO" id="GO:0006032">
    <property type="term" value="P:chitin catabolic process"/>
    <property type="evidence" value="ECO:0007669"/>
    <property type="project" value="InterPro"/>
</dbReference>
<dbReference type="GO" id="GO:0004568">
    <property type="term" value="F:chitinase activity"/>
    <property type="evidence" value="ECO:0007669"/>
    <property type="project" value="InterPro"/>
</dbReference>
<dbReference type="InterPro" id="IPR052354">
    <property type="entry name" value="Cell_Wall_Dynamics_Protein"/>
</dbReference>